<comment type="subcellular location">
    <subcellularLocation>
        <location evidence="1">Endoplasmic reticulum membrane</location>
    </subcellularLocation>
    <subcellularLocation>
        <location evidence="12">Golgi apparatus</location>
        <location evidence="12">cis-Golgi network membrane</location>
        <topology evidence="12">Single-pass type IV membrane protein</topology>
    </subcellularLocation>
</comment>
<keyword evidence="10 17" id="KW-0472">Membrane</keyword>
<evidence type="ECO:0000313" key="19">
    <source>
        <dbReference type="Proteomes" id="UP000694556"/>
    </source>
</evidence>
<keyword evidence="3 17" id="KW-0812">Transmembrane</keyword>
<keyword evidence="2" id="KW-0813">Transport</keyword>
<evidence type="ECO:0000256" key="17">
    <source>
        <dbReference type="SAM" id="Phobius"/>
    </source>
</evidence>
<dbReference type="PANTHER" id="PTHR21230">
    <property type="entry name" value="VESICLE TRANSPORT V-SNARE PROTEIN VTI1-RELATED"/>
    <property type="match status" value="1"/>
</dbReference>
<keyword evidence="4" id="KW-0256">Endoplasmic reticulum</keyword>
<keyword evidence="19" id="KW-1185">Reference proteome</keyword>
<evidence type="ECO:0000256" key="3">
    <source>
        <dbReference type="ARBA" id="ARBA00022692"/>
    </source>
</evidence>
<evidence type="ECO:0000313" key="18">
    <source>
        <dbReference type="Ensembl" id="ENSCMMP00000020190.1"/>
    </source>
</evidence>
<evidence type="ECO:0000256" key="15">
    <source>
        <dbReference type="ARBA" id="ARBA00076985"/>
    </source>
</evidence>
<comment type="similarity">
    <text evidence="13">Belongs to the GOSR2 family.</text>
</comment>
<dbReference type="Gene3D" id="1.20.5.110">
    <property type="match status" value="1"/>
</dbReference>
<evidence type="ECO:0000256" key="9">
    <source>
        <dbReference type="ARBA" id="ARBA00023054"/>
    </source>
</evidence>
<dbReference type="GO" id="GO:0005484">
    <property type="term" value="F:SNAP receptor activity"/>
    <property type="evidence" value="ECO:0007669"/>
    <property type="project" value="TreeGrafter"/>
</dbReference>
<dbReference type="GO" id="GO:0012507">
    <property type="term" value="C:ER to Golgi transport vesicle membrane"/>
    <property type="evidence" value="ECO:0007669"/>
    <property type="project" value="TreeGrafter"/>
</dbReference>
<evidence type="ECO:0000256" key="11">
    <source>
        <dbReference type="ARBA" id="ARBA00037078"/>
    </source>
</evidence>
<reference evidence="18" key="1">
    <citation type="submission" date="2025-08" db="UniProtKB">
        <authorList>
            <consortium name="Ensembl"/>
        </authorList>
    </citation>
    <scope>IDENTIFICATION</scope>
</reference>
<dbReference type="Pfam" id="PF12352">
    <property type="entry name" value="V-SNARE_C"/>
    <property type="match status" value="1"/>
</dbReference>
<proteinExistence type="inferred from homology"/>
<dbReference type="GO" id="GO:0031902">
    <property type="term" value="C:late endosome membrane"/>
    <property type="evidence" value="ECO:0007669"/>
    <property type="project" value="TreeGrafter"/>
</dbReference>
<dbReference type="GO" id="GO:0015031">
    <property type="term" value="P:protein transport"/>
    <property type="evidence" value="ECO:0007669"/>
    <property type="project" value="UniProtKB-KW"/>
</dbReference>
<dbReference type="AlphaFoldDB" id="A0A8C3CK45"/>
<evidence type="ECO:0000256" key="8">
    <source>
        <dbReference type="ARBA" id="ARBA00023034"/>
    </source>
</evidence>
<dbReference type="Proteomes" id="UP000694556">
    <property type="component" value="Unassembled WGS sequence"/>
</dbReference>
<evidence type="ECO:0000256" key="1">
    <source>
        <dbReference type="ARBA" id="ARBA00004586"/>
    </source>
</evidence>
<keyword evidence="8" id="KW-0333">Golgi apparatus</keyword>
<dbReference type="GO" id="GO:0006906">
    <property type="term" value="P:vesicle fusion"/>
    <property type="evidence" value="ECO:0007669"/>
    <property type="project" value="TreeGrafter"/>
</dbReference>
<reference evidence="18" key="2">
    <citation type="submission" date="2025-09" db="UniProtKB">
        <authorList>
            <consortium name="Ensembl"/>
        </authorList>
    </citation>
    <scope>IDENTIFICATION</scope>
</reference>
<accession>A0A8C3CK45</accession>
<evidence type="ECO:0000256" key="12">
    <source>
        <dbReference type="ARBA" id="ARBA00037862"/>
    </source>
</evidence>
<organism evidence="18 19">
    <name type="scientific">Cairina moschata</name>
    <name type="common">Muscovy duck</name>
    <dbReference type="NCBI Taxonomy" id="8855"/>
    <lineage>
        <taxon>Eukaryota</taxon>
        <taxon>Metazoa</taxon>
        <taxon>Chordata</taxon>
        <taxon>Craniata</taxon>
        <taxon>Vertebrata</taxon>
        <taxon>Euteleostomi</taxon>
        <taxon>Archelosauria</taxon>
        <taxon>Archosauria</taxon>
        <taxon>Dinosauria</taxon>
        <taxon>Saurischia</taxon>
        <taxon>Theropoda</taxon>
        <taxon>Coelurosauria</taxon>
        <taxon>Aves</taxon>
        <taxon>Neognathae</taxon>
        <taxon>Galloanserae</taxon>
        <taxon>Anseriformes</taxon>
        <taxon>Anatidae</taxon>
        <taxon>Anatinae</taxon>
        <taxon>Cairina</taxon>
    </lineage>
</organism>
<dbReference type="GO" id="GO:0005789">
    <property type="term" value="C:endoplasmic reticulum membrane"/>
    <property type="evidence" value="ECO:0007669"/>
    <property type="project" value="UniProtKB-SubCell"/>
</dbReference>
<evidence type="ECO:0000256" key="4">
    <source>
        <dbReference type="ARBA" id="ARBA00022824"/>
    </source>
</evidence>
<dbReference type="PANTHER" id="PTHR21230:SF1">
    <property type="entry name" value="GOLGI SNAP RECEPTOR COMPLEX MEMBER 2"/>
    <property type="match status" value="1"/>
</dbReference>
<dbReference type="Ensembl" id="ENSCMMT00000022155.1">
    <property type="protein sequence ID" value="ENSCMMP00000020190.1"/>
    <property type="gene ID" value="ENSCMMG00000012711.1"/>
</dbReference>
<keyword evidence="5" id="KW-0653">Protein transport</keyword>
<evidence type="ECO:0000256" key="5">
    <source>
        <dbReference type="ARBA" id="ARBA00022927"/>
    </source>
</evidence>
<comment type="function">
    <text evidence="11">Involved in transport of proteins from the cis/medial-Golgi to the trans-Golgi network.</text>
</comment>
<evidence type="ECO:0000256" key="7">
    <source>
        <dbReference type="ARBA" id="ARBA00022990"/>
    </source>
</evidence>
<evidence type="ECO:0000256" key="16">
    <source>
        <dbReference type="ARBA" id="ARBA00080151"/>
    </source>
</evidence>
<keyword evidence="7" id="KW-0007">Acetylation</keyword>
<dbReference type="CDD" id="cd15863">
    <property type="entry name" value="SNARE_GS27"/>
    <property type="match status" value="1"/>
</dbReference>
<dbReference type="GO" id="GO:0006891">
    <property type="term" value="P:intra-Golgi vesicle-mediated transport"/>
    <property type="evidence" value="ECO:0007669"/>
    <property type="project" value="TreeGrafter"/>
</dbReference>
<dbReference type="GO" id="GO:0000149">
    <property type="term" value="F:SNARE binding"/>
    <property type="evidence" value="ECO:0007669"/>
    <property type="project" value="TreeGrafter"/>
</dbReference>
<dbReference type="GO" id="GO:0031201">
    <property type="term" value="C:SNARE complex"/>
    <property type="evidence" value="ECO:0007669"/>
    <property type="project" value="TreeGrafter"/>
</dbReference>
<keyword evidence="9" id="KW-0175">Coiled coil</keyword>
<evidence type="ECO:0000256" key="14">
    <source>
        <dbReference type="ARBA" id="ARBA00072070"/>
    </source>
</evidence>
<name>A0A8C3CK45_CAIMO</name>
<protein>
    <recommendedName>
        <fullName evidence="14">Golgi SNAP receptor complex member 2</fullName>
    </recommendedName>
    <alternativeName>
        <fullName evidence="15">27 kDa Golgi SNARE protein</fullName>
    </alternativeName>
    <alternativeName>
        <fullName evidence="16">Membrin</fullName>
    </alternativeName>
</protein>
<feature type="transmembrane region" description="Helical" evidence="17">
    <location>
        <begin position="214"/>
        <end position="234"/>
    </location>
</feature>
<dbReference type="SUPFAM" id="SSF58038">
    <property type="entry name" value="SNARE fusion complex"/>
    <property type="match status" value="1"/>
</dbReference>
<sequence length="235" mass="27205">MICTVLSSSDLFVCFHPARICVFQFLNTDLNAVVLLPSLNLQLIQIKIDFCFLAVVENEIQARIDNIFSNLERLEILSSKEPPNKRQNAKLRVDQLKYDVQHLQTALRNFQHRRYIREQQERQREELLARTFTTNDSDTTIPIDETLQFNESLQNAHRGMDDLIGSGTNILQGLRDQRVTLKGTHKKILDVANMLGLSNTVMRLIEKRAFQDKYFMIGGMILTCVIMFLVVQYLT</sequence>
<evidence type="ECO:0000256" key="2">
    <source>
        <dbReference type="ARBA" id="ARBA00022448"/>
    </source>
</evidence>
<evidence type="ECO:0000256" key="6">
    <source>
        <dbReference type="ARBA" id="ARBA00022989"/>
    </source>
</evidence>
<keyword evidence="6 17" id="KW-1133">Transmembrane helix</keyword>
<evidence type="ECO:0000256" key="13">
    <source>
        <dbReference type="ARBA" id="ARBA00038172"/>
    </source>
</evidence>
<evidence type="ECO:0000256" key="10">
    <source>
        <dbReference type="ARBA" id="ARBA00023136"/>
    </source>
</evidence>
<dbReference type="GO" id="GO:0005794">
    <property type="term" value="C:Golgi apparatus"/>
    <property type="evidence" value="ECO:0007669"/>
    <property type="project" value="UniProtKB-SubCell"/>
</dbReference>
<dbReference type="FunFam" id="1.20.5.110:FF:000044">
    <property type="entry name" value="Golgi SNAP receptor complex member 2"/>
    <property type="match status" value="1"/>
</dbReference>